<gene>
    <name evidence="3" type="ORF">HNR15_003272</name>
</gene>
<keyword evidence="2" id="KW-0812">Transmembrane</keyword>
<accession>A0A853DK43</accession>
<evidence type="ECO:0000313" key="4">
    <source>
        <dbReference type="Proteomes" id="UP000571817"/>
    </source>
</evidence>
<evidence type="ECO:0000256" key="1">
    <source>
        <dbReference type="SAM" id="MobiDB-lite"/>
    </source>
</evidence>
<dbReference type="AlphaFoldDB" id="A0A853DK43"/>
<feature type="region of interest" description="Disordered" evidence="1">
    <location>
        <begin position="205"/>
        <end position="255"/>
    </location>
</feature>
<keyword evidence="2" id="KW-1133">Transmembrane helix</keyword>
<feature type="transmembrane region" description="Helical" evidence="2">
    <location>
        <begin position="180"/>
        <end position="201"/>
    </location>
</feature>
<organism evidence="3 4">
    <name type="scientific">Allobranchiibius huperziae</name>
    <dbReference type="NCBI Taxonomy" id="1874116"/>
    <lineage>
        <taxon>Bacteria</taxon>
        <taxon>Bacillati</taxon>
        <taxon>Actinomycetota</taxon>
        <taxon>Actinomycetes</taxon>
        <taxon>Micrococcales</taxon>
        <taxon>Dermacoccaceae</taxon>
        <taxon>Allobranchiibius</taxon>
    </lineage>
</organism>
<protein>
    <recommendedName>
        <fullName evidence="5">DUF998 domain-containing protein</fullName>
    </recommendedName>
</protein>
<dbReference type="EMBL" id="JACCFW010000001">
    <property type="protein sequence ID" value="NYJ76309.1"/>
    <property type="molecule type" value="Genomic_DNA"/>
</dbReference>
<feature type="transmembrane region" description="Helical" evidence="2">
    <location>
        <begin position="25"/>
        <end position="48"/>
    </location>
</feature>
<comment type="caution">
    <text evidence="3">The sequence shown here is derived from an EMBL/GenBank/DDBJ whole genome shotgun (WGS) entry which is preliminary data.</text>
</comment>
<feature type="transmembrane region" description="Helical" evidence="2">
    <location>
        <begin position="88"/>
        <end position="108"/>
    </location>
</feature>
<evidence type="ECO:0008006" key="5">
    <source>
        <dbReference type="Google" id="ProtNLM"/>
    </source>
</evidence>
<feature type="compositionally biased region" description="Low complexity" evidence="1">
    <location>
        <begin position="208"/>
        <end position="222"/>
    </location>
</feature>
<feature type="transmembrane region" description="Helical" evidence="2">
    <location>
        <begin position="146"/>
        <end position="168"/>
    </location>
</feature>
<keyword evidence="2" id="KW-0472">Membrane</keyword>
<reference evidence="3 4" key="1">
    <citation type="submission" date="2020-07" db="EMBL/GenBank/DDBJ databases">
        <title>Sequencing the genomes of 1000 actinobacteria strains.</title>
        <authorList>
            <person name="Klenk H.-P."/>
        </authorList>
    </citation>
    <scope>NUCLEOTIDE SEQUENCE [LARGE SCALE GENOMIC DNA]</scope>
    <source>
        <strain evidence="3 4">DSM 29531</strain>
    </source>
</reference>
<name>A0A853DK43_9MICO</name>
<sequence length="255" mass="25752">MPTAPLDQGPTADLTTPAPRLSPRLVVSAGAGLVLGAVASAVVEAVVANGWHRPPYSYVDDKVAYLGSPYCGNYEGHAVCSPDWKAMLVTWLANGLLVLGAGLVLGRLVGGRTGVVVRVLALLEAVGFALFSLFHDSPAARADGTITWYFLGAGLVIVVANALPVVVGVAARRFGLPRPVAVVCVALGVFGLVAALATAGWPPGGSPAGPAAIPSSSPGSSPRMPPTPTRVSERSPTVARASPPGRPTPTSSSPT</sequence>
<evidence type="ECO:0000313" key="3">
    <source>
        <dbReference type="EMBL" id="NYJ76309.1"/>
    </source>
</evidence>
<evidence type="ECO:0000256" key="2">
    <source>
        <dbReference type="SAM" id="Phobius"/>
    </source>
</evidence>
<dbReference type="Proteomes" id="UP000571817">
    <property type="component" value="Unassembled WGS sequence"/>
</dbReference>
<feature type="transmembrane region" description="Helical" evidence="2">
    <location>
        <begin position="115"/>
        <end position="134"/>
    </location>
</feature>
<proteinExistence type="predicted"/>
<keyword evidence="4" id="KW-1185">Reference proteome</keyword>